<accession>A0ACC1KTH9</accession>
<reference evidence="1" key="1">
    <citation type="submission" date="2022-07" db="EMBL/GenBank/DDBJ databases">
        <title>Phylogenomic reconstructions and comparative analyses of Kickxellomycotina fungi.</title>
        <authorList>
            <person name="Reynolds N.K."/>
            <person name="Stajich J.E."/>
            <person name="Barry K."/>
            <person name="Grigoriev I.V."/>
            <person name="Crous P."/>
            <person name="Smith M.E."/>
        </authorList>
    </citation>
    <scope>NUCLEOTIDE SEQUENCE</scope>
    <source>
        <strain evidence="1">CBS 102833</strain>
    </source>
</reference>
<comment type="caution">
    <text evidence="1">The sequence shown here is derived from an EMBL/GenBank/DDBJ whole genome shotgun (WGS) entry which is preliminary data.</text>
</comment>
<name>A0ACC1KTH9_9FUNG</name>
<feature type="non-terminal residue" evidence="1">
    <location>
        <position position="1"/>
    </location>
</feature>
<gene>
    <name evidence="1" type="ORF">H4S07_006585</name>
</gene>
<dbReference type="EMBL" id="JANBUP010004030">
    <property type="protein sequence ID" value="KAJ2795049.1"/>
    <property type="molecule type" value="Genomic_DNA"/>
</dbReference>
<feature type="non-terminal residue" evidence="1">
    <location>
        <position position="84"/>
    </location>
</feature>
<evidence type="ECO:0000313" key="1">
    <source>
        <dbReference type="EMBL" id="KAJ2795049.1"/>
    </source>
</evidence>
<sequence length="84" mass="9376">REFSDGPNYRSIKRNLISPSVISQILHKQPASPPPPELLDEPIPNDPAGRLYEVRSNPAAEKENSMAIYFTIRVKTRAAPGQHV</sequence>
<evidence type="ECO:0000313" key="2">
    <source>
        <dbReference type="Proteomes" id="UP001140096"/>
    </source>
</evidence>
<keyword evidence="2" id="KW-1185">Reference proteome</keyword>
<organism evidence="1 2">
    <name type="scientific">Coemansia furcata</name>
    <dbReference type="NCBI Taxonomy" id="417177"/>
    <lineage>
        <taxon>Eukaryota</taxon>
        <taxon>Fungi</taxon>
        <taxon>Fungi incertae sedis</taxon>
        <taxon>Zoopagomycota</taxon>
        <taxon>Kickxellomycotina</taxon>
        <taxon>Kickxellomycetes</taxon>
        <taxon>Kickxellales</taxon>
        <taxon>Kickxellaceae</taxon>
        <taxon>Coemansia</taxon>
    </lineage>
</organism>
<protein>
    <submittedName>
        <fullName evidence="1">Uncharacterized protein</fullName>
    </submittedName>
</protein>
<dbReference type="Proteomes" id="UP001140096">
    <property type="component" value="Unassembled WGS sequence"/>
</dbReference>
<proteinExistence type="predicted"/>